<evidence type="ECO:0000313" key="4">
    <source>
        <dbReference type="Proteomes" id="UP000887116"/>
    </source>
</evidence>
<comment type="caution">
    <text evidence="3">The sequence shown here is derived from an EMBL/GenBank/DDBJ whole genome shotgun (WGS) entry which is preliminary data.</text>
</comment>
<dbReference type="Pfam" id="PF24626">
    <property type="entry name" value="SH3_Tf2-1"/>
    <property type="match status" value="1"/>
</dbReference>
<evidence type="ECO:0000256" key="1">
    <source>
        <dbReference type="SAM" id="MobiDB-lite"/>
    </source>
</evidence>
<gene>
    <name evidence="3" type="primary">TY3B-G_8</name>
    <name evidence="3" type="ORF">TNCT_37271</name>
</gene>
<dbReference type="InterPro" id="IPR056924">
    <property type="entry name" value="SH3_Tf2-1"/>
</dbReference>
<keyword evidence="4" id="KW-1185">Reference proteome</keyword>
<dbReference type="EMBL" id="BMAO01015913">
    <property type="protein sequence ID" value="GFR05120.1"/>
    <property type="molecule type" value="Genomic_DNA"/>
</dbReference>
<dbReference type="Proteomes" id="UP000887116">
    <property type="component" value="Unassembled WGS sequence"/>
</dbReference>
<feature type="domain" description="Integrase catalytic" evidence="2">
    <location>
        <begin position="1"/>
        <end position="66"/>
    </location>
</feature>
<feature type="region of interest" description="Disordered" evidence="1">
    <location>
        <begin position="184"/>
        <end position="221"/>
    </location>
</feature>
<dbReference type="PANTHER" id="PTHR37984">
    <property type="entry name" value="PROTEIN CBG26694"/>
    <property type="match status" value="1"/>
</dbReference>
<accession>A0A8X6GMN0</accession>
<evidence type="ECO:0000313" key="3">
    <source>
        <dbReference type="EMBL" id="GFR05120.1"/>
    </source>
</evidence>
<dbReference type="GO" id="GO:0003676">
    <property type="term" value="F:nucleic acid binding"/>
    <property type="evidence" value="ECO:0007669"/>
    <property type="project" value="InterPro"/>
</dbReference>
<protein>
    <submittedName>
        <fullName evidence="3">Transposon Ty3-G Gag-Pol polyprotein</fullName>
    </submittedName>
</protein>
<feature type="compositionally biased region" description="Acidic residues" evidence="1">
    <location>
        <begin position="188"/>
        <end position="202"/>
    </location>
</feature>
<name>A0A8X6GMN0_TRICU</name>
<sequence>MTPPYSPQANSIVERANGIIVSTLKKIVDKNPEKWDLLLPNALLAINTTKQNSTGKSPFYLLHGYEPRLPHEFHIASFINDMPREDQLDLLMLARAEAPNSVHETHLSNKRRFDLHRRSHSFQKGDLVQYDWPKQDHKLSPIFKGPFVIVRPVGAVCYEIKSTTPGNKVLKVVHVQHLRPYFKRDSPAIEEDDSSEEESESTEEMKDHADDLQGVPNLTEL</sequence>
<dbReference type="GO" id="GO:0015074">
    <property type="term" value="P:DNA integration"/>
    <property type="evidence" value="ECO:0007669"/>
    <property type="project" value="InterPro"/>
</dbReference>
<evidence type="ECO:0000259" key="2">
    <source>
        <dbReference type="PROSITE" id="PS50994"/>
    </source>
</evidence>
<reference evidence="3" key="1">
    <citation type="submission" date="2020-07" db="EMBL/GenBank/DDBJ databases">
        <title>Multicomponent nature underlies the extraordinary mechanical properties of spider dragline silk.</title>
        <authorList>
            <person name="Kono N."/>
            <person name="Nakamura H."/>
            <person name="Mori M."/>
            <person name="Yoshida Y."/>
            <person name="Ohtoshi R."/>
            <person name="Malay A.D."/>
            <person name="Moran D.A.P."/>
            <person name="Tomita M."/>
            <person name="Numata K."/>
            <person name="Arakawa K."/>
        </authorList>
    </citation>
    <scope>NUCLEOTIDE SEQUENCE</scope>
</reference>
<dbReference type="InterPro" id="IPR050951">
    <property type="entry name" value="Retrovirus_Pol_polyprotein"/>
</dbReference>
<dbReference type="PANTHER" id="PTHR37984:SF5">
    <property type="entry name" value="PROTEIN NYNRIN-LIKE"/>
    <property type="match status" value="1"/>
</dbReference>
<proteinExistence type="predicted"/>
<organism evidence="3 4">
    <name type="scientific">Trichonephila clavata</name>
    <name type="common">Joro spider</name>
    <name type="synonym">Nephila clavata</name>
    <dbReference type="NCBI Taxonomy" id="2740835"/>
    <lineage>
        <taxon>Eukaryota</taxon>
        <taxon>Metazoa</taxon>
        <taxon>Ecdysozoa</taxon>
        <taxon>Arthropoda</taxon>
        <taxon>Chelicerata</taxon>
        <taxon>Arachnida</taxon>
        <taxon>Araneae</taxon>
        <taxon>Araneomorphae</taxon>
        <taxon>Entelegynae</taxon>
        <taxon>Araneoidea</taxon>
        <taxon>Nephilidae</taxon>
        <taxon>Trichonephila</taxon>
    </lineage>
</organism>
<dbReference type="OrthoDB" id="6426641at2759"/>
<dbReference type="SUPFAM" id="SSF53098">
    <property type="entry name" value="Ribonuclease H-like"/>
    <property type="match status" value="1"/>
</dbReference>
<dbReference type="PROSITE" id="PS50994">
    <property type="entry name" value="INTEGRASE"/>
    <property type="match status" value="1"/>
</dbReference>
<dbReference type="InterPro" id="IPR012337">
    <property type="entry name" value="RNaseH-like_sf"/>
</dbReference>
<dbReference type="InterPro" id="IPR001584">
    <property type="entry name" value="Integrase_cat-core"/>
</dbReference>
<dbReference type="InterPro" id="IPR036397">
    <property type="entry name" value="RNaseH_sf"/>
</dbReference>
<dbReference type="AlphaFoldDB" id="A0A8X6GMN0"/>
<dbReference type="Gene3D" id="3.30.420.10">
    <property type="entry name" value="Ribonuclease H-like superfamily/Ribonuclease H"/>
    <property type="match status" value="1"/>
</dbReference>